<keyword evidence="2" id="KW-0723">Serine/threonine-protein kinase</keyword>
<dbReference type="PROSITE" id="PS50011">
    <property type="entry name" value="PROTEIN_KINASE_DOM"/>
    <property type="match status" value="1"/>
</dbReference>
<dbReference type="EMBL" id="SNRW01007959">
    <property type="protein sequence ID" value="KAA6380342.1"/>
    <property type="molecule type" value="Genomic_DNA"/>
</dbReference>
<feature type="domain" description="Protein kinase" evidence="9">
    <location>
        <begin position="7"/>
        <end position="196"/>
    </location>
</feature>
<dbReference type="SMART" id="SM00220">
    <property type="entry name" value="S_TKc"/>
    <property type="match status" value="1"/>
</dbReference>
<evidence type="ECO:0000256" key="2">
    <source>
        <dbReference type="ARBA" id="ARBA00022527"/>
    </source>
</evidence>
<sequence>MLKKSDYRVIRVLGRGSFGSAFLVTEIASGKQLVWKKMAIANKDDRRMALSEVEMLRNNKNEFLVQYFGSFEDEGEFYILMEYCDKGDLRKYINQLRQLGAVISEDKLWEIFAQLTETIFSLHSKNIIHRDLKPENVFMTENFQVKLGDLGMAKVIIGTQQFQTQIGGTIQYFPPELLSEIGVGGIMKTNQGQLGY</sequence>
<dbReference type="InterPro" id="IPR008271">
    <property type="entry name" value="Ser/Thr_kinase_AS"/>
</dbReference>
<dbReference type="InterPro" id="IPR000719">
    <property type="entry name" value="Prot_kinase_dom"/>
</dbReference>
<keyword evidence="6" id="KW-0067">ATP-binding</keyword>
<gene>
    <name evidence="10" type="ORF">EZS28_024133</name>
</gene>
<dbReference type="Gene3D" id="1.10.510.10">
    <property type="entry name" value="Transferase(Phosphotransferase) domain 1"/>
    <property type="match status" value="1"/>
</dbReference>
<organism evidence="10 11">
    <name type="scientific">Streblomastix strix</name>
    <dbReference type="NCBI Taxonomy" id="222440"/>
    <lineage>
        <taxon>Eukaryota</taxon>
        <taxon>Metamonada</taxon>
        <taxon>Preaxostyla</taxon>
        <taxon>Oxymonadida</taxon>
        <taxon>Streblomastigidae</taxon>
        <taxon>Streblomastix</taxon>
    </lineage>
</organism>
<evidence type="ECO:0000256" key="1">
    <source>
        <dbReference type="ARBA" id="ARBA00012513"/>
    </source>
</evidence>
<evidence type="ECO:0000313" key="11">
    <source>
        <dbReference type="Proteomes" id="UP000324800"/>
    </source>
</evidence>
<dbReference type="OrthoDB" id="68483at2759"/>
<evidence type="ECO:0000256" key="7">
    <source>
        <dbReference type="ARBA" id="ARBA00047899"/>
    </source>
</evidence>
<reference evidence="10 11" key="1">
    <citation type="submission" date="2019-03" db="EMBL/GenBank/DDBJ databases">
        <title>Single cell metagenomics reveals metabolic interactions within the superorganism composed of flagellate Streblomastix strix and complex community of Bacteroidetes bacteria on its surface.</title>
        <authorList>
            <person name="Treitli S.C."/>
            <person name="Kolisko M."/>
            <person name="Husnik F."/>
            <person name="Keeling P."/>
            <person name="Hampl V."/>
        </authorList>
    </citation>
    <scope>NUCLEOTIDE SEQUENCE [LARGE SCALE GENOMIC DNA]</scope>
    <source>
        <strain evidence="10">ST1C</strain>
    </source>
</reference>
<protein>
    <recommendedName>
        <fullName evidence="1">non-specific serine/threonine protein kinase</fullName>
        <ecNumber evidence="1">2.7.11.1</ecNumber>
    </recommendedName>
</protein>
<dbReference type="GO" id="GO:0005524">
    <property type="term" value="F:ATP binding"/>
    <property type="evidence" value="ECO:0007669"/>
    <property type="project" value="UniProtKB-KW"/>
</dbReference>
<evidence type="ECO:0000256" key="3">
    <source>
        <dbReference type="ARBA" id="ARBA00022679"/>
    </source>
</evidence>
<dbReference type="EC" id="2.7.11.1" evidence="1"/>
<evidence type="ECO:0000256" key="6">
    <source>
        <dbReference type="ARBA" id="ARBA00022840"/>
    </source>
</evidence>
<comment type="catalytic activity">
    <reaction evidence="8">
        <text>L-seryl-[protein] + ATP = O-phospho-L-seryl-[protein] + ADP + H(+)</text>
        <dbReference type="Rhea" id="RHEA:17989"/>
        <dbReference type="Rhea" id="RHEA-COMP:9863"/>
        <dbReference type="Rhea" id="RHEA-COMP:11604"/>
        <dbReference type="ChEBI" id="CHEBI:15378"/>
        <dbReference type="ChEBI" id="CHEBI:29999"/>
        <dbReference type="ChEBI" id="CHEBI:30616"/>
        <dbReference type="ChEBI" id="CHEBI:83421"/>
        <dbReference type="ChEBI" id="CHEBI:456216"/>
        <dbReference type="EC" id="2.7.11.1"/>
    </reaction>
</comment>
<proteinExistence type="predicted"/>
<dbReference type="GO" id="GO:0004674">
    <property type="term" value="F:protein serine/threonine kinase activity"/>
    <property type="evidence" value="ECO:0007669"/>
    <property type="project" value="UniProtKB-KW"/>
</dbReference>
<dbReference type="Proteomes" id="UP000324800">
    <property type="component" value="Unassembled WGS sequence"/>
</dbReference>
<comment type="catalytic activity">
    <reaction evidence="7">
        <text>L-threonyl-[protein] + ATP = O-phospho-L-threonyl-[protein] + ADP + H(+)</text>
        <dbReference type="Rhea" id="RHEA:46608"/>
        <dbReference type="Rhea" id="RHEA-COMP:11060"/>
        <dbReference type="Rhea" id="RHEA-COMP:11605"/>
        <dbReference type="ChEBI" id="CHEBI:15378"/>
        <dbReference type="ChEBI" id="CHEBI:30013"/>
        <dbReference type="ChEBI" id="CHEBI:30616"/>
        <dbReference type="ChEBI" id="CHEBI:61977"/>
        <dbReference type="ChEBI" id="CHEBI:456216"/>
        <dbReference type="EC" id="2.7.11.1"/>
    </reaction>
</comment>
<dbReference type="PANTHER" id="PTHR44899:SF10">
    <property type="entry name" value="NIMA-RELATED KINASE 2"/>
    <property type="match status" value="1"/>
</dbReference>
<dbReference type="AlphaFoldDB" id="A0A5J4VD38"/>
<dbReference type="InterPro" id="IPR011009">
    <property type="entry name" value="Kinase-like_dom_sf"/>
</dbReference>
<evidence type="ECO:0000313" key="10">
    <source>
        <dbReference type="EMBL" id="KAA6380342.1"/>
    </source>
</evidence>
<dbReference type="PROSITE" id="PS00108">
    <property type="entry name" value="PROTEIN_KINASE_ST"/>
    <property type="match status" value="1"/>
</dbReference>
<evidence type="ECO:0000259" key="9">
    <source>
        <dbReference type="PROSITE" id="PS50011"/>
    </source>
</evidence>
<name>A0A5J4VD38_9EUKA</name>
<dbReference type="Pfam" id="PF00069">
    <property type="entry name" value="Pkinase"/>
    <property type="match status" value="1"/>
</dbReference>
<dbReference type="SUPFAM" id="SSF56112">
    <property type="entry name" value="Protein kinase-like (PK-like)"/>
    <property type="match status" value="1"/>
</dbReference>
<dbReference type="PANTHER" id="PTHR44899">
    <property type="entry name" value="CAMK FAMILY PROTEIN KINASE"/>
    <property type="match status" value="1"/>
</dbReference>
<comment type="caution">
    <text evidence="10">The sequence shown here is derived from an EMBL/GenBank/DDBJ whole genome shotgun (WGS) entry which is preliminary data.</text>
</comment>
<evidence type="ECO:0000256" key="5">
    <source>
        <dbReference type="ARBA" id="ARBA00022777"/>
    </source>
</evidence>
<keyword evidence="4" id="KW-0547">Nucleotide-binding</keyword>
<keyword evidence="3" id="KW-0808">Transferase</keyword>
<evidence type="ECO:0000256" key="8">
    <source>
        <dbReference type="ARBA" id="ARBA00048679"/>
    </source>
</evidence>
<accession>A0A5J4VD38</accession>
<keyword evidence="5 10" id="KW-0418">Kinase</keyword>
<dbReference type="InterPro" id="IPR051131">
    <property type="entry name" value="NEK_Ser/Thr_kinase_NIMA"/>
</dbReference>
<evidence type="ECO:0000256" key="4">
    <source>
        <dbReference type="ARBA" id="ARBA00022741"/>
    </source>
</evidence>